<dbReference type="AlphaFoldDB" id="A0A4Y3QTF4"/>
<protein>
    <submittedName>
        <fullName evidence="2">Uncharacterized protein</fullName>
    </submittedName>
</protein>
<evidence type="ECO:0000256" key="1">
    <source>
        <dbReference type="SAM" id="MobiDB-lite"/>
    </source>
</evidence>
<reference evidence="2 3" key="1">
    <citation type="submission" date="2019-06" db="EMBL/GenBank/DDBJ databases">
        <title>Whole genome shotgun sequence of Streptomyces cacaoi subsp. cacaoi NBRC 12748.</title>
        <authorList>
            <person name="Hosoyama A."/>
            <person name="Uohara A."/>
            <person name="Ohji S."/>
            <person name="Ichikawa N."/>
        </authorList>
    </citation>
    <scope>NUCLEOTIDE SEQUENCE [LARGE SCALE GENOMIC DNA]</scope>
    <source>
        <strain evidence="2 3">NBRC 12748</strain>
    </source>
</reference>
<proteinExistence type="predicted"/>
<evidence type="ECO:0000313" key="3">
    <source>
        <dbReference type="Proteomes" id="UP000319210"/>
    </source>
</evidence>
<organism evidence="2 3">
    <name type="scientific">Streptomyces cacaoi</name>
    <dbReference type="NCBI Taxonomy" id="1898"/>
    <lineage>
        <taxon>Bacteria</taxon>
        <taxon>Bacillati</taxon>
        <taxon>Actinomycetota</taxon>
        <taxon>Actinomycetes</taxon>
        <taxon>Kitasatosporales</taxon>
        <taxon>Streptomycetaceae</taxon>
        <taxon>Streptomyces</taxon>
    </lineage>
</organism>
<gene>
    <name evidence="2" type="ORF">SCA03_04980</name>
</gene>
<name>A0A4Y3QTF4_STRCI</name>
<dbReference type="Proteomes" id="UP000319210">
    <property type="component" value="Unassembled WGS sequence"/>
</dbReference>
<evidence type="ECO:0000313" key="2">
    <source>
        <dbReference type="EMBL" id="GEB47947.1"/>
    </source>
</evidence>
<feature type="region of interest" description="Disordered" evidence="1">
    <location>
        <begin position="56"/>
        <end position="97"/>
    </location>
</feature>
<accession>A0A4Y3QTF4</accession>
<comment type="caution">
    <text evidence="2">The sequence shown here is derived from an EMBL/GenBank/DDBJ whole genome shotgun (WGS) entry which is preliminary data.</text>
</comment>
<dbReference type="EMBL" id="BJMM01000002">
    <property type="protein sequence ID" value="GEB47947.1"/>
    <property type="molecule type" value="Genomic_DNA"/>
</dbReference>
<sequence>MRGGRVRYDAPERVNVRPRAEDSGAQQLGWVMLLIMQDPFDAALDFLPVSSTLPKREFPVDEQGTSPDNRIGFSGESPTGGCAAEEDGNSTMTPADP</sequence>
<keyword evidence="3" id="KW-1185">Reference proteome</keyword>